<evidence type="ECO:0000313" key="3">
    <source>
        <dbReference type="EMBL" id="KAK1699872.1"/>
    </source>
</evidence>
<keyword evidence="4" id="KW-1185">Reference proteome</keyword>
<reference evidence="3" key="1">
    <citation type="submission" date="2021-06" db="EMBL/GenBank/DDBJ databases">
        <title>Comparative genomics, transcriptomics and evolutionary studies reveal genomic signatures of adaptation to plant cell wall in hemibiotrophic fungi.</title>
        <authorList>
            <consortium name="DOE Joint Genome Institute"/>
            <person name="Baroncelli R."/>
            <person name="Diaz J.F."/>
            <person name="Benocci T."/>
            <person name="Peng M."/>
            <person name="Battaglia E."/>
            <person name="Haridas S."/>
            <person name="Andreopoulos W."/>
            <person name="Labutti K."/>
            <person name="Pangilinan J."/>
            <person name="Floch G.L."/>
            <person name="Makela M.R."/>
            <person name="Henrissat B."/>
            <person name="Grigoriev I.V."/>
            <person name="Crouch J.A."/>
            <person name="De Vries R.P."/>
            <person name="Sukno S.A."/>
            <person name="Thon M.R."/>
        </authorList>
    </citation>
    <scope>NUCLEOTIDE SEQUENCE</scope>
    <source>
        <strain evidence="3">CBS 193.32</strain>
    </source>
</reference>
<keyword evidence="2" id="KW-0812">Transmembrane</keyword>
<sequence>MEVDREAVEGEGRNLRYFRAIGTEGRLQVTPSLLALLSVLLFPGTFLFVGVCSRSLCLIHFPVFLPFSGCQSPQVIHPILTQRHLHFSPTHTLTPSHTSAAFASHTNVTPGLDPDMTARQMQHGVAGVGDNRGSSLTACRMHPQSLIRRDVVHFHVSNRTKQTVGSSRRPNRRCQRMPSAARQEQRSHSAHGAEKMDALLGPFHPRSGGEAETRVCWVRYGVRTPTSKCPDPSLPPVYGRLRSKVSMDGSPAPEDPVSADGCRLVDGLELLEGLGRNGRHGDLTGSIATPDRIEHER</sequence>
<dbReference type="GeneID" id="85450514"/>
<accession>A0AAJ0AX33</accession>
<feature type="transmembrane region" description="Helical" evidence="2">
    <location>
        <begin position="33"/>
        <end position="52"/>
    </location>
</feature>
<feature type="compositionally biased region" description="Polar residues" evidence="1">
    <location>
        <begin position="159"/>
        <end position="168"/>
    </location>
</feature>
<keyword evidence="2" id="KW-1133">Transmembrane helix</keyword>
<protein>
    <recommendedName>
        <fullName evidence="5">Transmembrane protein</fullName>
    </recommendedName>
</protein>
<evidence type="ECO:0000256" key="2">
    <source>
        <dbReference type="SAM" id="Phobius"/>
    </source>
</evidence>
<name>A0AAJ0AX33_9PEZI</name>
<organism evidence="3 4">
    <name type="scientific">Colletotrichum godetiae</name>
    <dbReference type="NCBI Taxonomy" id="1209918"/>
    <lineage>
        <taxon>Eukaryota</taxon>
        <taxon>Fungi</taxon>
        <taxon>Dikarya</taxon>
        <taxon>Ascomycota</taxon>
        <taxon>Pezizomycotina</taxon>
        <taxon>Sordariomycetes</taxon>
        <taxon>Hypocreomycetidae</taxon>
        <taxon>Glomerellales</taxon>
        <taxon>Glomerellaceae</taxon>
        <taxon>Colletotrichum</taxon>
        <taxon>Colletotrichum acutatum species complex</taxon>
    </lineage>
</organism>
<proteinExistence type="predicted"/>
<evidence type="ECO:0000256" key="1">
    <source>
        <dbReference type="SAM" id="MobiDB-lite"/>
    </source>
</evidence>
<feature type="compositionally biased region" description="Basic and acidic residues" evidence="1">
    <location>
        <begin position="183"/>
        <end position="192"/>
    </location>
</feature>
<dbReference type="Proteomes" id="UP001224890">
    <property type="component" value="Unassembled WGS sequence"/>
</dbReference>
<feature type="region of interest" description="Disordered" evidence="1">
    <location>
        <begin position="159"/>
        <end position="192"/>
    </location>
</feature>
<keyword evidence="2" id="KW-0472">Membrane</keyword>
<dbReference type="AlphaFoldDB" id="A0AAJ0AX33"/>
<dbReference type="EMBL" id="JAHMHR010000003">
    <property type="protein sequence ID" value="KAK1699872.1"/>
    <property type="molecule type" value="Genomic_DNA"/>
</dbReference>
<dbReference type="RefSeq" id="XP_060435629.1">
    <property type="nucleotide sequence ID" value="XM_060565988.1"/>
</dbReference>
<comment type="caution">
    <text evidence="3">The sequence shown here is derived from an EMBL/GenBank/DDBJ whole genome shotgun (WGS) entry which is preliminary data.</text>
</comment>
<gene>
    <name evidence="3" type="ORF">BDP55DRAFT_209860</name>
</gene>
<evidence type="ECO:0008006" key="5">
    <source>
        <dbReference type="Google" id="ProtNLM"/>
    </source>
</evidence>
<evidence type="ECO:0000313" key="4">
    <source>
        <dbReference type="Proteomes" id="UP001224890"/>
    </source>
</evidence>
<feature type="region of interest" description="Disordered" evidence="1">
    <location>
        <begin position="275"/>
        <end position="297"/>
    </location>
</feature>